<dbReference type="Proteomes" id="UP001189429">
    <property type="component" value="Unassembled WGS sequence"/>
</dbReference>
<protein>
    <submittedName>
        <fullName evidence="1">Uncharacterized protein</fullName>
    </submittedName>
</protein>
<evidence type="ECO:0000313" key="2">
    <source>
        <dbReference type="Proteomes" id="UP001189429"/>
    </source>
</evidence>
<name>A0ABN9PJI8_9DINO</name>
<dbReference type="EMBL" id="CAUYUJ010000814">
    <property type="protein sequence ID" value="CAK0792697.1"/>
    <property type="molecule type" value="Genomic_DNA"/>
</dbReference>
<keyword evidence="2" id="KW-1185">Reference proteome</keyword>
<accession>A0ABN9PJI8</accession>
<proteinExistence type="predicted"/>
<evidence type="ECO:0000313" key="1">
    <source>
        <dbReference type="EMBL" id="CAK0792697.1"/>
    </source>
</evidence>
<sequence>MGAADQDGVFRDYLSMPQHDGADAELQRLEEEGSWPAPGMHLAVRSAEEDATFHNALGSMSMVYSTSSVPVVVLPMEGLSERSYIDRGWCYLEFCLALSFGIICNEEIHVSVKRLCREAYVQQANTVDGFRQCFESTTFTHNGDAGVVMNLFESTVNMKTRRDCQLAGHPDGI</sequence>
<gene>
    <name evidence="1" type="ORF">PCOR1329_LOCUS3197</name>
</gene>
<reference evidence="1" key="1">
    <citation type="submission" date="2023-10" db="EMBL/GenBank/DDBJ databases">
        <authorList>
            <person name="Chen Y."/>
            <person name="Shah S."/>
            <person name="Dougan E. K."/>
            <person name="Thang M."/>
            <person name="Chan C."/>
        </authorList>
    </citation>
    <scope>NUCLEOTIDE SEQUENCE [LARGE SCALE GENOMIC DNA]</scope>
</reference>
<organism evidence="1 2">
    <name type="scientific">Prorocentrum cordatum</name>
    <dbReference type="NCBI Taxonomy" id="2364126"/>
    <lineage>
        <taxon>Eukaryota</taxon>
        <taxon>Sar</taxon>
        <taxon>Alveolata</taxon>
        <taxon>Dinophyceae</taxon>
        <taxon>Prorocentrales</taxon>
        <taxon>Prorocentraceae</taxon>
        <taxon>Prorocentrum</taxon>
    </lineage>
</organism>
<comment type="caution">
    <text evidence="1">The sequence shown here is derived from an EMBL/GenBank/DDBJ whole genome shotgun (WGS) entry which is preliminary data.</text>
</comment>